<dbReference type="Pfam" id="PF16344">
    <property type="entry name" value="FecR_C"/>
    <property type="match status" value="1"/>
</dbReference>
<dbReference type="AlphaFoldDB" id="A0A108T978"/>
<dbReference type="PATRIC" id="fig|46506.5.peg.1552"/>
<dbReference type="Proteomes" id="UP000056419">
    <property type="component" value="Unassembled WGS sequence"/>
</dbReference>
<evidence type="ECO:0000313" key="3">
    <source>
        <dbReference type="EMBL" id="KWR55675.1"/>
    </source>
</evidence>
<gene>
    <name evidence="3" type="ORF">AA415_01457</name>
</gene>
<accession>A0A108T978</accession>
<dbReference type="STRING" id="46506.AA415_01457"/>
<proteinExistence type="predicted"/>
<evidence type="ECO:0000259" key="1">
    <source>
        <dbReference type="Pfam" id="PF04773"/>
    </source>
</evidence>
<dbReference type="GO" id="GO:0016989">
    <property type="term" value="F:sigma factor antagonist activity"/>
    <property type="evidence" value="ECO:0007669"/>
    <property type="project" value="TreeGrafter"/>
</dbReference>
<protein>
    <submittedName>
        <fullName evidence="3">Putative fec operon regulator, FecR-like</fullName>
    </submittedName>
</protein>
<name>A0A108T978_BACSE</name>
<dbReference type="InterPro" id="IPR012373">
    <property type="entry name" value="Ferrdict_sens_TM"/>
</dbReference>
<reference evidence="3 4" key="1">
    <citation type="journal article" date="2016" name="BMC Genomics">
        <title>Type VI secretion systems of human gut Bacteroidales segregate into three genetic architectures, two of which are contained on mobile genetic elements.</title>
        <authorList>
            <person name="Coyne M.J."/>
            <person name="Roelofs K.G."/>
            <person name="Comstock L.E."/>
        </authorList>
    </citation>
    <scope>NUCLEOTIDE SEQUENCE [LARGE SCALE GENOMIC DNA]</scope>
    <source>
        <strain evidence="3 4">CL09T03C01</strain>
    </source>
</reference>
<dbReference type="PIRSF" id="PIRSF018266">
    <property type="entry name" value="FecR"/>
    <property type="match status" value="1"/>
</dbReference>
<evidence type="ECO:0000259" key="2">
    <source>
        <dbReference type="Pfam" id="PF16344"/>
    </source>
</evidence>
<sequence>MIGLSTLRRLYIQKGGKVPLFNQATLFMMNQELLYKYFKGTASIEEEKQILDWVEASEEHREAYLKERMLFDVSLFSTKQDNKKKAIRLMPTLRWAARIAAAVIIAVSGYYMTTNYIYNKDAQPQTITVPAGQRAQITLADGTRVWLNAQSTLTYASDFGRNDRNVELDGEAYFEVAKNKKLPFYVHTEMHKVRVVGTSFNVCAYKGSKEFETTLVEGIVDIYPSCNNQVITRLQKDEFFANYDGRCKKTILPSYEYLRWKEGLYCFDDVPFSGILDKLEKYYNVKITVTSPRLLTHEGLTGKFREQDGIEHILRAISKEHPFKFRINENKDSIIIYE</sequence>
<dbReference type="FunFam" id="2.60.120.1440:FF:000001">
    <property type="entry name" value="Putative anti-sigma factor"/>
    <property type="match status" value="1"/>
</dbReference>
<dbReference type="EMBL" id="LRGC01000005">
    <property type="protein sequence ID" value="KWR55675.1"/>
    <property type="molecule type" value="Genomic_DNA"/>
</dbReference>
<dbReference type="PANTHER" id="PTHR30273">
    <property type="entry name" value="PERIPLASMIC SIGNAL SENSOR AND SIGMA FACTOR ACTIVATOR FECR-RELATED"/>
    <property type="match status" value="1"/>
</dbReference>
<feature type="domain" description="Protein FecR C-terminal" evidence="2">
    <location>
        <begin position="265"/>
        <end position="331"/>
    </location>
</feature>
<dbReference type="InterPro" id="IPR032508">
    <property type="entry name" value="FecR_C"/>
</dbReference>
<dbReference type="PANTHER" id="PTHR30273:SF2">
    <property type="entry name" value="PROTEIN FECR"/>
    <property type="match status" value="1"/>
</dbReference>
<feature type="domain" description="FecR protein" evidence="1">
    <location>
        <begin position="126"/>
        <end position="220"/>
    </location>
</feature>
<organism evidence="3 4">
    <name type="scientific">Bacteroides stercoris</name>
    <dbReference type="NCBI Taxonomy" id="46506"/>
    <lineage>
        <taxon>Bacteria</taxon>
        <taxon>Pseudomonadati</taxon>
        <taxon>Bacteroidota</taxon>
        <taxon>Bacteroidia</taxon>
        <taxon>Bacteroidales</taxon>
        <taxon>Bacteroidaceae</taxon>
        <taxon>Bacteroides</taxon>
    </lineage>
</organism>
<keyword evidence="4" id="KW-1185">Reference proteome</keyword>
<dbReference type="Pfam" id="PF04773">
    <property type="entry name" value="FecR"/>
    <property type="match status" value="1"/>
</dbReference>
<dbReference type="InterPro" id="IPR006860">
    <property type="entry name" value="FecR"/>
</dbReference>
<dbReference type="Gene3D" id="2.60.120.1440">
    <property type="match status" value="1"/>
</dbReference>
<evidence type="ECO:0000313" key="4">
    <source>
        <dbReference type="Proteomes" id="UP000056419"/>
    </source>
</evidence>
<dbReference type="Gene3D" id="3.55.50.30">
    <property type="match status" value="1"/>
</dbReference>
<comment type="caution">
    <text evidence="3">The sequence shown here is derived from an EMBL/GenBank/DDBJ whole genome shotgun (WGS) entry which is preliminary data.</text>
</comment>